<evidence type="ECO:0000313" key="2">
    <source>
        <dbReference type="Proteomes" id="UP001372338"/>
    </source>
</evidence>
<evidence type="ECO:0000313" key="1">
    <source>
        <dbReference type="EMBL" id="KAK7274719.1"/>
    </source>
</evidence>
<protein>
    <submittedName>
        <fullName evidence="1">Uncharacterized protein</fullName>
    </submittedName>
</protein>
<dbReference type="EMBL" id="JAYWIO010000003">
    <property type="protein sequence ID" value="KAK7274719.1"/>
    <property type="molecule type" value="Genomic_DNA"/>
</dbReference>
<reference evidence="1 2" key="1">
    <citation type="submission" date="2024-01" db="EMBL/GenBank/DDBJ databases">
        <title>The genomes of 5 underutilized Papilionoideae crops provide insights into root nodulation and disease resistanc.</title>
        <authorList>
            <person name="Yuan L."/>
        </authorList>
    </citation>
    <scope>NUCLEOTIDE SEQUENCE [LARGE SCALE GENOMIC DNA]</scope>
    <source>
        <strain evidence="1">ZHUSHIDOU_FW_LH</strain>
        <tissue evidence="1">Leaf</tissue>
    </source>
</reference>
<accession>A0AAN9IDW9</accession>
<proteinExistence type="predicted"/>
<gene>
    <name evidence="1" type="ORF">RIF29_15816</name>
</gene>
<comment type="caution">
    <text evidence="1">The sequence shown here is derived from an EMBL/GenBank/DDBJ whole genome shotgun (WGS) entry which is preliminary data.</text>
</comment>
<sequence>MSTQKGSTKSRGSKKCKNFENITGSEEMVFNISLILEKIENLEGNMIHKELVEKWQEEIKALLCAELQEEIILTLLCYWLSVL</sequence>
<keyword evidence="2" id="KW-1185">Reference proteome</keyword>
<name>A0AAN9IDW9_CROPI</name>
<dbReference type="Proteomes" id="UP001372338">
    <property type="component" value="Unassembled WGS sequence"/>
</dbReference>
<dbReference type="AlphaFoldDB" id="A0AAN9IDW9"/>
<organism evidence="1 2">
    <name type="scientific">Crotalaria pallida</name>
    <name type="common">Smooth rattlebox</name>
    <name type="synonym">Crotalaria striata</name>
    <dbReference type="NCBI Taxonomy" id="3830"/>
    <lineage>
        <taxon>Eukaryota</taxon>
        <taxon>Viridiplantae</taxon>
        <taxon>Streptophyta</taxon>
        <taxon>Embryophyta</taxon>
        <taxon>Tracheophyta</taxon>
        <taxon>Spermatophyta</taxon>
        <taxon>Magnoliopsida</taxon>
        <taxon>eudicotyledons</taxon>
        <taxon>Gunneridae</taxon>
        <taxon>Pentapetalae</taxon>
        <taxon>rosids</taxon>
        <taxon>fabids</taxon>
        <taxon>Fabales</taxon>
        <taxon>Fabaceae</taxon>
        <taxon>Papilionoideae</taxon>
        <taxon>50 kb inversion clade</taxon>
        <taxon>genistoids sensu lato</taxon>
        <taxon>core genistoids</taxon>
        <taxon>Crotalarieae</taxon>
        <taxon>Crotalaria</taxon>
    </lineage>
</organism>